<accession>A0AAN7C040</accession>
<keyword evidence="1" id="KW-0732">Signal</keyword>
<feature type="signal peptide" evidence="1">
    <location>
        <begin position="1"/>
        <end position="18"/>
    </location>
</feature>
<dbReference type="AlphaFoldDB" id="A0AAN7C040"/>
<evidence type="ECO:0000256" key="1">
    <source>
        <dbReference type="SAM" id="SignalP"/>
    </source>
</evidence>
<evidence type="ECO:0000313" key="2">
    <source>
        <dbReference type="EMBL" id="KAK4232785.1"/>
    </source>
</evidence>
<name>A0AAN7C040_9PEZI</name>
<gene>
    <name evidence="2" type="ORF">C8A03DRAFT_48439</name>
</gene>
<feature type="chain" id="PRO_5042932596" evidence="1">
    <location>
        <begin position="19"/>
        <end position="126"/>
    </location>
</feature>
<comment type="caution">
    <text evidence="2">The sequence shown here is derived from an EMBL/GenBank/DDBJ whole genome shotgun (WGS) entry which is preliminary data.</text>
</comment>
<dbReference type="EMBL" id="MU860891">
    <property type="protein sequence ID" value="KAK4232785.1"/>
    <property type="molecule type" value="Genomic_DNA"/>
</dbReference>
<proteinExistence type="predicted"/>
<reference evidence="2" key="1">
    <citation type="journal article" date="2023" name="Mol. Phylogenet. Evol.">
        <title>Genome-scale phylogeny and comparative genomics of the fungal order Sordariales.</title>
        <authorList>
            <person name="Hensen N."/>
            <person name="Bonometti L."/>
            <person name="Westerberg I."/>
            <person name="Brannstrom I.O."/>
            <person name="Guillou S."/>
            <person name="Cros-Aarteil S."/>
            <person name="Calhoun S."/>
            <person name="Haridas S."/>
            <person name="Kuo A."/>
            <person name="Mondo S."/>
            <person name="Pangilinan J."/>
            <person name="Riley R."/>
            <person name="LaButti K."/>
            <person name="Andreopoulos B."/>
            <person name="Lipzen A."/>
            <person name="Chen C."/>
            <person name="Yan M."/>
            <person name="Daum C."/>
            <person name="Ng V."/>
            <person name="Clum A."/>
            <person name="Steindorff A."/>
            <person name="Ohm R.A."/>
            <person name="Martin F."/>
            <person name="Silar P."/>
            <person name="Natvig D.O."/>
            <person name="Lalanne C."/>
            <person name="Gautier V."/>
            <person name="Ament-Velasquez S.L."/>
            <person name="Kruys A."/>
            <person name="Hutchinson M.I."/>
            <person name="Powell A.J."/>
            <person name="Barry K."/>
            <person name="Miller A.N."/>
            <person name="Grigoriev I.V."/>
            <person name="Debuchy R."/>
            <person name="Gladieux P."/>
            <person name="Hiltunen Thoren M."/>
            <person name="Johannesson H."/>
        </authorList>
    </citation>
    <scope>NUCLEOTIDE SEQUENCE</scope>
    <source>
        <strain evidence="2">CBS 532.94</strain>
    </source>
</reference>
<dbReference type="Gene3D" id="2.30.30.40">
    <property type="entry name" value="SH3 Domains"/>
    <property type="match status" value="1"/>
</dbReference>
<reference evidence="2" key="2">
    <citation type="submission" date="2023-05" db="EMBL/GenBank/DDBJ databases">
        <authorList>
            <consortium name="Lawrence Berkeley National Laboratory"/>
            <person name="Steindorff A."/>
            <person name="Hensen N."/>
            <person name="Bonometti L."/>
            <person name="Westerberg I."/>
            <person name="Brannstrom I.O."/>
            <person name="Guillou S."/>
            <person name="Cros-Aarteil S."/>
            <person name="Calhoun S."/>
            <person name="Haridas S."/>
            <person name="Kuo A."/>
            <person name="Mondo S."/>
            <person name="Pangilinan J."/>
            <person name="Riley R."/>
            <person name="Labutti K."/>
            <person name="Andreopoulos B."/>
            <person name="Lipzen A."/>
            <person name="Chen C."/>
            <person name="Yanf M."/>
            <person name="Daum C."/>
            <person name="Ng V."/>
            <person name="Clum A."/>
            <person name="Ohm R."/>
            <person name="Martin F."/>
            <person name="Silar P."/>
            <person name="Natvig D."/>
            <person name="Lalanne C."/>
            <person name="Gautier V."/>
            <person name="Ament-Velasquez S.L."/>
            <person name="Kruys A."/>
            <person name="Hutchinson M.I."/>
            <person name="Powell A.J."/>
            <person name="Barry K."/>
            <person name="Miller A.N."/>
            <person name="Grigoriev I.V."/>
            <person name="Debuchy R."/>
            <person name="Gladieux P."/>
            <person name="Thoren M.H."/>
            <person name="Johannesson H."/>
        </authorList>
    </citation>
    <scope>NUCLEOTIDE SEQUENCE</scope>
    <source>
        <strain evidence="2">CBS 532.94</strain>
    </source>
</reference>
<sequence length="126" mass="13429">MKLATLLLASLAALGLRASPIADTTDVTPRDAGNDLLTKRVAGSCRIVNASSVNCRSGPGTQYGVVTSFKKGQLLFFLCVQSGECITVNGATNCGWDKLSHRDYGHCYINGHYTDNECTLAKIGRC</sequence>
<protein>
    <submittedName>
        <fullName evidence="2">SH3 domain-containing protein</fullName>
    </submittedName>
</protein>
<dbReference type="Proteomes" id="UP001303760">
    <property type="component" value="Unassembled WGS sequence"/>
</dbReference>
<evidence type="ECO:0000313" key="3">
    <source>
        <dbReference type="Proteomes" id="UP001303760"/>
    </source>
</evidence>
<keyword evidence="3" id="KW-1185">Reference proteome</keyword>
<organism evidence="2 3">
    <name type="scientific">Achaetomium macrosporum</name>
    <dbReference type="NCBI Taxonomy" id="79813"/>
    <lineage>
        <taxon>Eukaryota</taxon>
        <taxon>Fungi</taxon>
        <taxon>Dikarya</taxon>
        <taxon>Ascomycota</taxon>
        <taxon>Pezizomycotina</taxon>
        <taxon>Sordariomycetes</taxon>
        <taxon>Sordariomycetidae</taxon>
        <taxon>Sordariales</taxon>
        <taxon>Chaetomiaceae</taxon>
        <taxon>Achaetomium</taxon>
    </lineage>
</organism>